<protein>
    <submittedName>
        <fullName evidence="3">Uncharacterized protein</fullName>
    </submittedName>
</protein>
<comment type="caution">
    <text evidence="3">The sequence shown here is derived from an EMBL/GenBank/DDBJ whole genome shotgun (WGS) entry which is preliminary data.</text>
</comment>
<dbReference type="EMBL" id="JAGFBS010000055">
    <property type="protein sequence ID" value="KAG6370153.1"/>
    <property type="molecule type" value="Genomic_DNA"/>
</dbReference>
<keyword evidence="4" id="KW-1185">Reference proteome</keyword>
<evidence type="ECO:0000313" key="3">
    <source>
        <dbReference type="EMBL" id="KAG6370221.1"/>
    </source>
</evidence>
<gene>
    <name evidence="2" type="ORF">JVT61DRAFT_12300</name>
    <name evidence="3" type="ORF">JVT61DRAFT_12374</name>
</gene>
<evidence type="ECO:0000313" key="2">
    <source>
        <dbReference type="EMBL" id="KAG6370153.1"/>
    </source>
</evidence>
<accession>A0A8I3A443</accession>
<reference evidence="3" key="1">
    <citation type="submission" date="2021-03" db="EMBL/GenBank/DDBJ databases">
        <title>Evolutionary innovations through gain and loss of genes in the ectomycorrhizal Boletales.</title>
        <authorList>
            <person name="Wu G."/>
            <person name="Miyauchi S."/>
            <person name="Morin E."/>
            <person name="Yang Z.-L."/>
            <person name="Xu J."/>
            <person name="Martin F.M."/>
        </authorList>
    </citation>
    <scope>NUCLEOTIDE SEQUENCE</scope>
    <source>
        <strain evidence="3">BR01</strain>
    </source>
</reference>
<feature type="region of interest" description="Disordered" evidence="1">
    <location>
        <begin position="1"/>
        <end position="43"/>
    </location>
</feature>
<dbReference type="AlphaFoldDB" id="A0A8I3A443"/>
<name>A0A8I3A443_9AGAM</name>
<dbReference type="EMBL" id="JAGFBS010000055">
    <property type="protein sequence ID" value="KAG6370221.1"/>
    <property type="molecule type" value="Genomic_DNA"/>
</dbReference>
<evidence type="ECO:0000256" key="1">
    <source>
        <dbReference type="SAM" id="MobiDB-lite"/>
    </source>
</evidence>
<dbReference type="Proteomes" id="UP000683000">
    <property type="component" value="Unassembled WGS sequence"/>
</dbReference>
<dbReference type="OrthoDB" id="2709741at2759"/>
<sequence>MQEKTTSARGKGQGKDKNKNKQDADADANAETKGRSTNTGVWPPEIGIHRVAWNNGNGLGGAPLLASATASGLCRVNWLLGRWTKDRTPYVSVPKMRKEVEGASDESDEEV</sequence>
<organism evidence="3 4">
    <name type="scientific">Boletus reticuloceps</name>
    <dbReference type="NCBI Taxonomy" id="495285"/>
    <lineage>
        <taxon>Eukaryota</taxon>
        <taxon>Fungi</taxon>
        <taxon>Dikarya</taxon>
        <taxon>Basidiomycota</taxon>
        <taxon>Agaricomycotina</taxon>
        <taxon>Agaricomycetes</taxon>
        <taxon>Agaricomycetidae</taxon>
        <taxon>Boletales</taxon>
        <taxon>Boletineae</taxon>
        <taxon>Boletaceae</taxon>
        <taxon>Boletoideae</taxon>
        <taxon>Boletus</taxon>
    </lineage>
</organism>
<evidence type="ECO:0000313" key="4">
    <source>
        <dbReference type="Proteomes" id="UP000683000"/>
    </source>
</evidence>
<proteinExistence type="predicted"/>
<feature type="compositionally biased region" description="Basic and acidic residues" evidence="1">
    <location>
        <begin position="13"/>
        <end position="34"/>
    </location>
</feature>